<keyword evidence="3 6" id="KW-0812">Transmembrane</keyword>
<evidence type="ECO:0000256" key="4">
    <source>
        <dbReference type="ARBA" id="ARBA00022989"/>
    </source>
</evidence>
<comment type="caution">
    <text evidence="8">The sequence shown here is derived from an EMBL/GenBank/DDBJ whole genome shotgun (WGS) entry which is preliminary data.</text>
</comment>
<keyword evidence="9" id="KW-1185">Reference proteome</keyword>
<feature type="transmembrane region" description="Helical" evidence="6">
    <location>
        <begin position="199"/>
        <end position="232"/>
    </location>
</feature>
<dbReference type="InterPro" id="IPR004680">
    <property type="entry name" value="Cit_transptr-like_dom"/>
</dbReference>
<feature type="transmembrane region" description="Helical" evidence="6">
    <location>
        <begin position="12"/>
        <end position="35"/>
    </location>
</feature>
<feature type="domain" description="Citrate transporter-like" evidence="7">
    <location>
        <begin position="16"/>
        <end position="305"/>
    </location>
</feature>
<feature type="transmembrane region" description="Helical" evidence="6">
    <location>
        <begin position="151"/>
        <end position="172"/>
    </location>
</feature>
<evidence type="ECO:0000313" key="8">
    <source>
        <dbReference type="EMBL" id="CAK1227989.1"/>
    </source>
</evidence>
<dbReference type="Proteomes" id="UP001314261">
    <property type="component" value="Unassembled WGS sequence"/>
</dbReference>
<reference evidence="8 9" key="1">
    <citation type="submission" date="2023-10" db="EMBL/GenBank/DDBJ databases">
        <authorList>
            <person name="Botero Cardona J."/>
        </authorList>
    </citation>
    <scope>NUCLEOTIDE SEQUENCE [LARGE SCALE GENOMIC DNA]</scope>
    <source>
        <strain evidence="8 9">R-54839</strain>
    </source>
</reference>
<evidence type="ECO:0000256" key="3">
    <source>
        <dbReference type="ARBA" id="ARBA00022692"/>
    </source>
</evidence>
<accession>A0ABN9YJY7</accession>
<evidence type="ECO:0000256" key="1">
    <source>
        <dbReference type="ARBA" id="ARBA00004141"/>
    </source>
</evidence>
<name>A0ABN9YJY7_9LACO</name>
<evidence type="ECO:0000259" key="7">
    <source>
        <dbReference type="Pfam" id="PF03600"/>
    </source>
</evidence>
<dbReference type="RefSeq" id="WP_187753292.1">
    <property type="nucleotide sequence ID" value="NZ_CAUZLR010000001.1"/>
</dbReference>
<feature type="transmembrane region" description="Helical" evidence="6">
    <location>
        <begin position="351"/>
        <end position="370"/>
    </location>
</feature>
<dbReference type="InterPro" id="IPR051475">
    <property type="entry name" value="Diverse_Ion_Transporter"/>
</dbReference>
<evidence type="ECO:0000256" key="5">
    <source>
        <dbReference type="ARBA" id="ARBA00023136"/>
    </source>
</evidence>
<proteinExistence type="predicted"/>
<dbReference type="Pfam" id="PF03600">
    <property type="entry name" value="CitMHS"/>
    <property type="match status" value="1"/>
</dbReference>
<gene>
    <name evidence="8" type="ORF">R54839_PPFHFPJH_00290</name>
</gene>
<evidence type="ECO:0000313" key="9">
    <source>
        <dbReference type="Proteomes" id="UP001314261"/>
    </source>
</evidence>
<protein>
    <submittedName>
        <fullName evidence="8">Na+/H+ antiporter NhaD or related arsenite permease (ArsB)</fullName>
    </submittedName>
</protein>
<keyword evidence="4 6" id="KW-1133">Transmembrane helix</keyword>
<feature type="transmembrane region" description="Helical" evidence="6">
    <location>
        <begin position="41"/>
        <end position="63"/>
    </location>
</feature>
<keyword evidence="2" id="KW-0813">Transport</keyword>
<evidence type="ECO:0000256" key="6">
    <source>
        <dbReference type="SAM" id="Phobius"/>
    </source>
</evidence>
<evidence type="ECO:0000256" key="2">
    <source>
        <dbReference type="ARBA" id="ARBA00022448"/>
    </source>
</evidence>
<sequence>MQRIIHKLRHDTLFIVTTILVMLASVFGLVSWNSISWPTVLSLSALLGLVTLFQSLGFIDALADYFIQKAQTTRSLILAIFLLTFFSAMVVTNDVAILTFLPLTFALAKKITLPVIKVAVLITIYANLGSSVSPIGNPQNIYLLAHYRLNFLAMAVPAFLLLLLGLISMLLFGRTIPKTPIKPIQKSSTFRSFSSFEKIFLGLGSIIVLLSLVTQSNLLESVVLVGLLIFFYDSASFKEIDYGVVLSIINFFLLVSVLIRLPAVASWLSDVGRSATHVLLAGVLSSQLISNVPAAALFAPITAHFTALYLAVSVGGFGTLVASLANLLAFRQIKANAEAPLHRNFFFSFTKYNLLFLFLGIVLAWIILLIL</sequence>
<dbReference type="PANTHER" id="PTHR43568">
    <property type="entry name" value="P PROTEIN"/>
    <property type="match status" value="1"/>
</dbReference>
<feature type="transmembrane region" description="Helical" evidence="6">
    <location>
        <begin position="75"/>
        <end position="101"/>
    </location>
</feature>
<comment type="subcellular location">
    <subcellularLocation>
        <location evidence="1">Membrane</location>
        <topology evidence="1">Multi-pass membrane protein</topology>
    </subcellularLocation>
</comment>
<feature type="transmembrane region" description="Helical" evidence="6">
    <location>
        <begin position="307"/>
        <end position="330"/>
    </location>
</feature>
<dbReference type="EMBL" id="CAUZLR010000001">
    <property type="protein sequence ID" value="CAK1227989.1"/>
    <property type="molecule type" value="Genomic_DNA"/>
</dbReference>
<dbReference type="PANTHER" id="PTHR43568:SF1">
    <property type="entry name" value="P PROTEIN"/>
    <property type="match status" value="1"/>
</dbReference>
<keyword evidence="5 6" id="KW-0472">Membrane</keyword>
<feature type="transmembrane region" description="Helical" evidence="6">
    <location>
        <begin position="244"/>
        <end position="265"/>
    </location>
</feature>
<organism evidence="8 9">
    <name type="scientific">Fructobacillus fructosus</name>
    <dbReference type="NCBI Taxonomy" id="1631"/>
    <lineage>
        <taxon>Bacteria</taxon>
        <taxon>Bacillati</taxon>
        <taxon>Bacillota</taxon>
        <taxon>Bacilli</taxon>
        <taxon>Lactobacillales</taxon>
        <taxon>Lactobacillaceae</taxon>
        <taxon>Fructobacillus</taxon>
    </lineage>
</organism>
<feature type="transmembrane region" description="Helical" evidence="6">
    <location>
        <begin position="277"/>
        <end position="301"/>
    </location>
</feature>